<name>A0A160DSG8_9GAMM</name>
<dbReference type="SUPFAM" id="SSF103196">
    <property type="entry name" value="Roadblock/LC7 domain"/>
    <property type="match status" value="1"/>
</dbReference>
<dbReference type="InterPro" id="IPR004942">
    <property type="entry name" value="Roadblock/LAMTOR2_dom"/>
</dbReference>
<dbReference type="OrthoDB" id="6877992at2"/>
<evidence type="ECO:0000313" key="2">
    <source>
        <dbReference type="EMBL" id="ANB16821.1"/>
    </source>
</evidence>
<evidence type="ECO:0000313" key="3">
    <source>
        <dbReference type="Proteomes" id="UP000076830"/>
    </source>
</evidence>
<protein>
    <recommendedName>
        <fullName evidence="1">Roadblock/LAMTOR2 domain-containing protein</fullName>
    </recommendedName>
</protein>
<dbReference type="RefSeq" id="WP_067644338.1">
    <property type="nucleotide sequence ID" value="NZ_CP015249.1"/>
</dbReference>
<sequence length="135" mass="13902">MKVRNKVEAALITRRLQELLADQSSILAAVIATHDGFEVACAQRQGAISAARVAAMASSLQALGGSMVAETASGECTDIIINGSLGRLLVFDIPLPGAGLLLCVQTTSEAALGSILFAVRSCMSDIENTLGVTGR</sequence>
<feature type="domain" description="Roadblock/LAMTOR2" evidence="1">
    <location>
        <begin position="13"/>
        <end position="106"/>
    </location>
</feature>
<dbReference type="KEGG" id="dko:I596_785"/>
<proteinExistence type="predicted"/>
<evidence type="ECO:0000259" key="1">
    <source>
        <dbReference type="SMART" id="SM00960"/>
    </source>
</evidence>
<dbReference type="STRING" id="1300342.I596_785"/>
<dbReference type="Pfam" id="PF03259">
    <property type="entry name" value="Robl_LC7"/>
    <property type="match status" value="1"/>
</dbReference>
<keyword evidence="3" id="KW-1185">Reference proteome</keyword>
<dbReference type="EMBL" id="CP015249">
    <property type="protein sequence ID" value="ANB16821.1"/>
    <property type="molecule type" value="Genomic_DNA"/>
</dbReference>
<accession>A0A160DSG8</accession>
<dbReference type="AlphaFoldDB" id="A0A160DSG8"/>
<dbReference type="Gene3D" id="3.30.450.30">
    <property type="entry name" value="Dynein light chain 2a, cytoplasmic"/>
    <property type="match status" value="1"/>
</dbReference>
<dbReference type="Proteomes" id="UP000076830">
    <property type="component" value="Chromosome"/>
</dbReference>
<dbReference type="SMART" id="SM00960">
    <property type="entry name" value="Robl_LC7"/>
    <property type="match status" value="1"/>
</dbReference>
<gene>
    <name evidence="2" type="ORF">I596_785</name>
</gene>
<organism evidence="2 3">
    <name type="scientific">Dokdonella koreensis DS-123</name>
    <dbReference type="NCBI Taxonomy" id="1300342"/>
    <lineage>
        <taxon>Bacteria</taxon>
        <taxon>Pseudomonadati</taxon>
        <taxon>Pseudomonadota</taxon>
        <taxon>Gammaproteobacteria</taxon>
        <taxon>Lysobacterales</taxon>
        <taxon>Rhodanobacteraceae</taxon>
        <taxon>Dokdonella</taxon>
    </lineage>
</organism>
<reference evidence="2 3" key="1">
    <citation type="submission" date="2016-04" db="EMBL/GenBank/DDBJ databases">
        <title>Complete genome sequence of Dokdonella koreensis DS-123T.</title>
        <authorList>
            <person name="Kim J.F."/>
            <person name="Lee H."/>
            <person name="Kwak M.-J."/>
        </authorList>
    </citation>
    <scope>NUCLEOTIDE SEQUENCE [LARGE SCALE GENOMIC DNA]</scope>
    <source>
        <strain evidence="2 3">DS-123</strain>
    </source>
</reference>